<accession>C9LAU4</accession>
<dbReference type="eggNOG" id="COG0464">
    <property type="taxonomic scope" value="Bacteria"/>
</dbReference>
<dbReference type="AlphaFoldDB" id="C9LAU4"/>
<dbReference type="Gene3D" id="3.40.50.300">
    <property type="entry name" value="P-loop containing nucleotide triphosphate hydrolases"/>
    <property type="match status" value="1"/>
</dbReference>
<dbReference type="InterPro" id="IPR027417">
    <property type="entry name" value="P-loop_NTPase"/>
</dbReference>
<dbReference type="Gene3D" id="1.25.40.10">
    <property type="entry name" value="Tetratricopeptide repeat domain"/>
    <property type="match status" value="1"/>
</dbReference>
<protein>
    <submittedName>
        <fullName evidence="4">Phage DNA packaging protein</fullName>
    </submittedName>
</protein>
<feature type="region of interest" description="Disordered" evidence="3">
    <location>
        <begin position="246"/>
        <end position="272"/>
    </location>
</feature>
<dbReference type="InterPro" id="IPR011990">
    <property type="entry name" value="TPR-like_helical_dom_sf"/>
</dbReference>
<dbReference type="InterPro" id="IPR019734">
    <property type="entry name" value="TPR_rpt"/>
</dbReference>
<gene>
    <name evidence="4" type="ORF">BLAHAN_06554</name>
</gene>
<comment type="caution">
    <text evidence="4">The sequence shown here is derived from an EMBL/GenBank/DDBJ whole genome shotgun (WGS) entry which is preliminary data.</text>
</comment>
<name>C9LAU4_BLAHA</name>
<keyword evidence="2" id="KW-0175">Coiled coil</keyword>
<dbReference type="eggNOG" id="COG0457">
    <property type="taxonomic scope" value="Bacteria"/>
</dbReference>
<dbReference type="STRING" id="537007.BLAHAN_06554"/>
<dbReference type="KEGG" id="bhan:CGC63_00590"/>
<evidence type="ECO:0000256" key="2">
    <source>
        <dbReference type="SAM" id="Coils"/>
    </source>
</evidence>
<dbReference type="SUPFAM" id="SSF52540">
    <property type="entry name" value="P-loop containing nucleoside triphosphate hydrolases"/>
    <property type="match status" value="1"/>
</dbReference>
<keyword evidence="5" id="KW-1185">Reference proteome</keyword>
<dbReference type="EMBL" id="ABYU02000037">
    <property type="protein sequence ID" value="EEX20762.1"/>
    <property type="molecule type" value="Genomic_DNA"/>
</dbReference>
<evidence type="ECO:0000313" key="5">
    <source>
        <dbReference type="Proteomes" id="UP000003755"/>
    </source>
</evidence>
<evidence type="ECO:0000313" key="4">
    <source>
        <dbReference type="EMBL" id="EEX20762.1"/>
    </source>
</evidence>
<dbReference type="SUPFAM" id="SSF48452">
    <property type="entry name" value="TPR-like"/>
    <property type="match status" value="1"/>
</dbReference>
<dbReference type="HOGENOM" id="CLU_005282_1_0_9"/>
<dbReference type="RefSeq" id="WP_003023156.1">
    <property type="nucleotide sequence ID" value="NZ_CP022413.2"/>
</dbReference>
<feature type="repeat" description="TPR" evidence="1">
    <location>
        <begin position="77"/>
        <end position="110"/>
    </location>
</feature>
<sequence length="837" mass="93952">MNKLDKNEYRAKLEEIGQLVDRQDYKGALKIVDTIDWRRVRSARTLCMVGEIYEANKRYEDSRKLLLLAHQRAPIGRTVIYRLVELSIKMGEFDEALNYYKKFVEISPNDNSRYILKYKIYRARRSPIEEQIAILQDYKSKEYTERWAYELARLYAKAGMKDACIEECDDLILWFSEGKYVTKAMELKMRFTPLTAAQQESYNKAKGVPVRAVEIPKTVPVQMNEPFNQQQDKEIEEILNSIKLGGLTQEAPSETVKPQEAPMQPKQPEDLPDRVAQGLRDVFQPKAAVSEDMETAATKEPSTATEEQGYVIKDLEPEDMTKGTEFKPFHIGSAMTMEVKAEAPKSEMLSSDGAATEAFKTDTKSLEIDLEALLAETANELAQAVAEGTQETVQEVNEEVVEEALAEISEEPGEEEVTEAVEETEEVVEESSKEAEEDILPAPAAAKAAMIAENLSAVFEEKANEIEALAAENTEEESEEALAEAKEITEEALEETAETAEEAVEETAEEEVSEEATREIPVEEVKEAMGEIDFSQALEQEIEKETSVESQQEECHIKRVAASAVDETQKSSAFQTAVEGLMRHHLTEEEHRRLFTYFAPVPGMTQQINEALDTAQESACAKTSQAGNIIVTGREGSGKTRLSEGLIKALCKERQMEGAKVAFITAEELNKKDPIAIVGKLSGGFLVVENAGELDEEIVEDMSKAMEFKTNRLTVILEDLKPGIRSLEEKYPEFIKKFDSRIVIPVFTNDELVSFAKTYAKELGYKIDDMAVLALYTLIGDNQNEENPVTIGTVRGMMDEAIKKASKKGRRLGKKVAKRHLDDESGRIMLYEKDFDI</sequence>
<dbReference type="PROSITE" id="PS50005">
    <property type="entry name" value="TPR"/>
    <property type="match status" value="1"/>
</dbReference>
<feature type="coiled-coil region" evidence="2">
    <location>
        <begin position="379"/>
        <end position="510"/>
    </location>
</feature>
<evidence type="ECO:0000256" key="1">
    <source>
        <dbReference type="PROSITE-ProRule" id="PRU00339"/>
    </source>
</evidence>
<evidence type="ECO:0000256" key="3">
    <source>
        <dbReference type="SAM" id="MobiDB-lite"/>
    </source>
</evidence>
<keyword evidence="1" id="KW-0802">TPR repeat</keyword>
<dbReference type="Proteomes" id="UP000003755">
    <property type="component" value="Unassembled WGS sequence"/>
</dbReference>
<reference evidence="4" key="1">
    <citation type="submission" date="2009-09" db="EMBL/GenBank/DDBJ databases">
        <authorList>
            <person name="Weinstock G."/>
            <person name="Sodergren E."/>
            <person name="Clifton S."/>
            <person name="Fulton L."/>
            <person name="Fulton B."/>
            <person name="Courtney L."/>
            <person name="Fronick C."/>
            <person name="Harrison M."/>
            <person name="Strong C."/>
            <person name="Farmer C."/>
            <person name="Delahaunty K."/>
            <person name="Markovic C."/>
            <person name="Hall O."/>
            <person name="Minx P."/>
            <person name="Tomlinson C."/>
            <person name="Mitreva M."/>
            <person name="Nelson J."/>
            <person name="Hou S."/>
            <person name="Wollam A."/>
            <person name="Pepin K.H."/>
            <person name="Johnson M."/>
            <person name="Bhonagiri V."/>
            <person name="Nash W.E."/>
            <person name="Warren W."/>
            <person name="Chinwalla A."/>
            <person name="Mardis E.R."/>
            <person name="Wilson R.K."/>
        </authorList>
    </citation>
    <scope>NUCLEOTIDE SEQUENCE [LARGE SCALE GENOMIC DNA]</scope>
    <source>
        <strain evidence="4">DSM 20583</strain>
    </source>
</reference>
<proteinExistence type="predicted"/>
<feature type="region of interest" description="Disordered" evidence="3">
    <location>
        <begin position="286"/>
        <end position="308"/>
    </location>
</feature>
<organism evidence="4 5">
    <name type="scientific">Blautia hansenii DSM 20583</name>
    <dbReference type="NCBI Taxonomy" id="537007"/>
    <lineage>
        <taxon>Bacteria</taxon>
        <taxon>Bacillati</taxon>
        <taxon>Bacillota</taxon>
        <taxon>Clostridia</taxon>
        <taxon>Lachnospirales</taxon>
        <taxon>Lachnospiraceae</taxon>
        <taxon>Blautia</taxon>
    </lineage>
</organism>